<dbReference type="OrthoDB" id="4726108at2"/>
<dbReference type="GO" id="GO:0003700">
    <property type="term" value="F:DNA-binding transcription factor activity"/>
    <property type="evidence" value="ECO:0007669"/>
    <property type="project" value="TreeGrafter"/>
</dbReference>
<evidence type="ECO:0000313" key="6">
    <source>
        <dbReference type="EMBL" id="QAY62286.1"/>
    </source>
</evidence>
<organism evidence="6 7">
    <name type="scientific">Xylanimonas allomyrinae</name>
    <dbReference type="NCBI Taxonomy" id="2509459"/>
    <lineage>
        <taxon>Bacteria</taxon>
        <taxon>Bacillati</taxon>
        <taxon>Actinomycetota</taxon>
        <taxon>Actinomycetes</taxon>
        <taxon>Micrococcales</taxon>
        <taxon>Promicromonosporaceae</taxon>
        <taxon>Xylanimonas</taxon>
    </lineage>
</organism>
<dbReference type="Pfam" id="PF00440">
    <property type="entry name" value="TetR_N"/>
    <property type="match status" value="1"/>
</dbReference>
<dbReference type="InterPro" id="IPR050109">
    <property type="entry name" value="HTH-type_TetR-like_transc_reg"/>
</dbReference>
<dbReference type="EMBL" id="CP035495">
    <property type="protein sequence ID" value="QAY62286.1"/>
    <property type="molecule type" value="Genomic_DNA"/>
</dbReference>
<dbReference type="Pfam" id="PF21313">
    <property type="entry name" value="EthR_C"/>
    <property type="match status" value="1"/>
</dbReference>
<dbReference type="AlphaFoldDB" id="A0A4P6EJQ2"/>
<dbReference type="PROSITE" id="PS50977">
    <property type="entry name" value="HTH_TETR_2"/>
    <property type="match status" value="1"/>
</dbReference>
<dbReference type="InterPro" id="IPR049397">
    <property type="entry name" value="EthR_C"/>
</dbReference>
<evidence type="ECO:0000313" key="7">
    <source>
        <dbReference type="Proteomes" id="UP000291758"/>
    </source>
</evidence>
<dbReference type="InterPro" id="IPR009057">
    <property type="entry name" value="Homeodomain-like_sf"/>
</dbReference>
<dbReference type="Proteomes" id="UP000291758">
    <property type="component" value="Chromosome"/>
</dbReference>
<keyword evidence="3" id="KW-0804">Transcription</keyword>
<feature type="domain" description="HTH tetR-type" evidence="5">
    <location>
        <begin position="48"/>
        <end position="108"/>
    </location>
</feature>
<protein>
    <submittedName>
        <fullName evidence="6">TetR/AcrR family transcriptional regulator</fullName>
    </submittedName>
</protein>
<dbReference type="SUPFAM" id="SSF48498">
    <property type="entry name" value="Tetracyclin repressor-like, C-terminal domain"/>
    <property type="match status" value="1"/>
</dbReference>
<evidence type="ECO:0000256" key="2">
    <source>
        <dbReference type="ARBA" id="ARBA00023125"/>
    </source>
</evidence>
<evidence type="ECO:0000259" key="5">
    <source>
        <dbReference type="PROSITE" id="PS50977"/>
    </source>
</evidence>
<gene>
    <name evidence="6" type="ORF">ET495_02240</name>
</gene>
<evidence type="ECO:0000256" key="3">
    <source>
        <dbReference type="ARBA" id="ARBA00023163"/>
    </source>
</evidence>
<keyword evidence="1" id="KW-0805">Transcription regulation</keyword>
<evidence type="ECO:0000256" key="4">
    <source>
        <dbReference type="PROSITE-ProRule" id="PRU00335"/>
    </source>
</evidence>
<name>A0A4P6EJQ2_9MICO</name>
<accession>A0A4P6EJQ2</accession>
<feature type="DNA-binding region" description="H-T-H motif" evidence="4">
    <location>
        <begin position="71"/>
        <end position="90"/>
    </location>
</feature>
<dbReference type="InterPro" id="IPR001647">
    <property type="entry name" value="HTH_TetR"/>
</dbReference>
<dbReference type="SUPFAM" id="SSF46689">
    <property type="entry name" value="Homeodomain-like"/>
    <property type="match status" value="1"/>
</dbReference>
<dbReference type="InterPro" id="IPR036271">
    <property type="entry name" value="Tet_transcr_reg_TetR-rel_C_sf"/>
</dbReference>
<reference evidence="6 7" key="1">
    <citation type="submission" date="2019-01" db="EMBL/GenBank/DDBJ databases">
        <title>Genome sequencing of strain 2JSPR-7.</title>
        <authorList>
            <person name="Heo J."/>
            <person name="Kim S.-J."/>
            <person name="Kim J.-S."/>
            <person name="Hong S.-B."/>
            <person name="Kwon S.-W."/>
        </authorList>
    </citation>
    <scope>NUCLEOTIDE SEQUENCE [LARGE SCALE GENOMIC DNA]</scope>
    <source>
        <strain evidence="6 7">2JSPR-7</strain>
    </source>
</reference>
<dbReference type="Gene3D" id="1.10.10.60">
    <property type="entry name" value="Homeodomain-like"/>
    <property type="match status" value="1"/>
</dbReference>
<keyword evidence="2 4" id="KW-0238">DNA-binding</keyword>
<evidence type="ECO:0000256" key="1">
    <source>
        <dbReference type="ARBA" id="ARBA00023015"/>
    </source>
</evidence>
<dbReference type="PANTHER" id="PTHR30055:SF238">
    <property type="entry name" value="MYCOFACTOCIN BIOSYNTHESIS TRANSCRIPTIONAL REGULATOR MFTR-RELATED"/>
    <property type="match status" value="1"/>
</dbReference>
<dbReference type="KEGG" id="xyl:ET495_02240"/>
<dbReference type="GO" id="GO:0000976">
    <property type="term" value="F:transcription cis-regulatory region binding"/>
    <property type="evidence" value="ECO:0007669"/>
    <property type="project" value="TreeGrafter"/>
</dbReference>
<proteinExistence type="predicted"/>
<sequence>MGATAASTRLHVTTDATDSRILAETSTDDAPAYDASLFGSGASTVRGARTREKLVAAAATCFSEYGYTRTRICDIVGNAGVSQGSFYRHFANKGEVLLAVIEPCVRDLLSSTRRLNATGMDDREALVQTTTAYFTTYAQHRHLMRVTREASSAQDGSGFAERWLRIRAEFTARTTRWLTRLRDEGRIDASRSGDLVADALGAMTDQVAYTHIGLPASAPRVEELHQLGRVVGELWFQSVYGTRTP</sequence>
<dbReference type="Gene3D" id="1.10.357.10">
    <property type="entry name" value="Tetracycline Repressor, domain 2"/>
    <property type="match status" value="1"/>
</dbReference>
<keyword evidence="7" id="KW-1185">Reference proteome</keyword>
<dbReference type="PRINTS" id="PR00455">
    <property type="entry name" value="HTHTETR"/>
</dbReference>
<dbReference type="PANTHER" id="PTHR30055">
    <property type="entry name" value="HTH-TYPE TRANSCRIPTIONAL REGULATOR RUTR"/>
    <property type="match status" value="1"/>
</dbReference>